<protein>
    <submittedName>
        <fullName evidence="2">M50 family peptidase</fullName>
    </submittedName>
</protein>
<proteinExistence type="predicted"/>
<feature type="transmembrane region" description="Helical" evidence="1">
    <location>
        <begin position="25"/>
        <end position="42"/>
    </location>
</feature>
<accession>A0A386ZI86</accession>
<feature type="transmembrane region" description="Helical" evidence="1">
    <location>
        <begin position="170"/>
        <end position="189"/>
    </location>
</feature>
<feature type="transmembrane region" description="Helical" evidence="1">
    <location>
        <begin position="123"/>
        <end position="139"/>
    </location>
</feature>
<feature type="transmembrane region" description="Helical" evidence="1">
    <location>
        <begin position="97"/>
        <end position="117"/>
    </location>
</feature>
<name>A0A386ZI86_9NOCA</name>
<reference evidence="2 3" key="1">
    <citation type="submission" date="2018-09" db="EMBL/GenBank/DDBJ databases">
        <title>Nocardia yunnanensis sp. nov., an actinomycete isolated from a soil sample.</title>
        <authorList>
            <person name="Zhang J."/>
        </authorList>
    </citation>
    <scope>NUCLEOTIDE SEQUENCE [LARGE SCALE GENOMIC DNA]</scope>
    <source>
        <strain evidence="2 3">CFHS0054</strain>
    </source>
</reference>
<organism evidence="2 3">
    <name type="scientific">Nocardia yunnanensis</name>
    <dbReference type="NCBI Taxonomy" id="2382165"/>
    <lineage>
        <taxon>Bacteria</taxon>
        <taxon>Bacillati</taxon>
        <taxon>Actinomycetota</taxon>
        <taxon>Actinomycetes</taxon>
        <taxon>Mycobacteriales</taxon>
        <taxon>Nocardiaceae</taxon>
        <taxon>Nocardia</taxon>
    </lineage>
</organism>
<keyword evidence="1" id="KW-0812">Transmembrane</keyword>
<gene>
    <name evidence="2" type="ORF">D7D52_23415</name>
</gene>
<dbReference type="RefSeq" id="WP_120739650.1">
    <property type="nucleotide sequence ID" value="NZ_CP032568.1"/>
</dbReference>
<evidence type="ECO:0000313" key="3">
    <source>
        <dbReference type="Proteomes" id="UP000267164"/>
    </source>
</evidence>
<feature type="transmembrane region" description="Helical" evidence="1">
    <location>
        <begin position="215"/>
        <end position="237"/>
    </location>
</feature>
<feature type="transmembrane region" description="Helical" evidence="1">
    <location>
        <begin position="144"/>
        <end position="164"/>
    </location>
</feature>
<keyword evidence="1" id="KW-0472">Membrane</keyword>
<keyword evidence="3" id="KW-1185">Reference proteome</keyword>
<evidence type="ECO:0000256" key="1">
    <source>
        <dbReference type="SAM" id="Phobius"/>
    </source>
</evidence>
<dbReference type="InterPro" id="IPR049500">
    <property type="entry name" value="Peptidase_M50B-like"/>
</dbReference>
<dbReference type="OrthoDB" id="5184455at2"/>
<evidence type="ECO:0000313" key="2">
    <source>
        <dbReference type="EMBL" id="AYF76285.1"/>
    </source>
</evidence>
<keyword evidence="1" id="KW-1133">Transmembrane helix</keyword>
<dbReference type="AlphaFoldDB" id="A0A386ZI86"/>
<dbReference type="Pfam" id="PF13398">
    <property type="entry name" value="Peptidase_M50B"/>
    <property type="match status" value="1"/>
</dbReference>
<sequence length="259" mass="27609">MDTAEFVQHGSTIVDRLTTTQTAPPWQLVVGTGVAALALVIFHPTWRVLRNAVTIAHEGGHAFTALLTGRRLDSIRLHSDTSGLTVSSGKPYGPGMVLTMAAGYPAPALVGLGYAALLGAHRITLMLWLTIALLVVLLLKVRNFYGLLSILVTGGLVFVVSWFGTDTLQAGLAYLAAWFLLLAAVRPVLELQRNRAYEPDSDADQLARLTRIPGLLWVLLFGAIAVCSLLLGGRLLLADVRGVCVPPLTHSTCAASPAR</sequence>
<dbReference type="Proteomes" id="UP000267164">
    <property type="component" value="Chromosome"/>
</dbReference>
<dbReference type="KEGG" id="nyu:D7D52_23415"/>
<dbReference type="EMBL" id="CP032568">
    <property type="protein sequence ID" value="AYF76285.1"/>
    <property type="molecule type" value="Genomic_DNA"/>
</dbReference>